<dbReference type="InterPro" id="IPR036894">
    <property type="entry name" value="YbaB-like_sf"/>
</dbReference>
<comment type="caution">
    <text evidence="2">The sequence shown here is derived from an EMBL/GenBank/DDBJ whole genome shotgun (WGS) entry which is preliminary data.</text>
</comment>
<proteinExistence type="predicted"/>
<protein>
    <submittedName>
        <fullName evidence="2">YbaB/EbfC family nucleoid-associated protein</fullName>
    </submittedName>
</protein>
<evidence type="ECO:0000313" key="2">
    <source>
        <dbReference type="EMBL" id="MDG3014659.1"/>
    </source>
</evidence>
<organism evidence="2 3">
    <name type="scientific">Speluncibacter jeojiensis</name>
    <dbReference type="NCBI Taxonomy" id="2710754"/>
    <lineage>
        <taxon>Bacteria</taxon>
        <taxon>Bacillati</taxon>
        <taxon>Actinomycetota</taxon>
        <taxon>Actinomycetes</taxon>
        <taxon>Mycobacteriales</taxon>
        <taxon>Speluncibacteraceae</taxon>
        <taxon>Speluncibacter</taxon>
    </lineage>
</organism>
<dbReference type="SUPFAM" id="SSF82607">
    <property type="entry name" value="YbaB-like"/>
    <property type="match status" value="1"/>
</dbReference>
<dbReference type="RefSeq" id="WP_332519693.1">
    <property type="nucleotide sequence ID" value="NZ_JANRHA010000004.1"/>
</dbReference>
<gene>
    <name evidence="2" type="ORF">NVS88_08825</name>
</gene>
<evidence type="ECO:0000256" key="1">
    <source>
        <dbReference type="SAM" id="MobiDB-lite"/>
    </source>
</evidence>
<feature type="region of interest" description="Disordered" evidence="1">
    <location>
        <begin position="113"/>
        <end position="144"/>
    </location>
</feature>
<name>A0A9X4RDF1_9ACTN</name>
<dbReference type="Proteomes" id="UP001152755">
    <property type="component" value="Unassembled WGS sequence"/>
</dbReference>
<feature type="compositionally biased region" description="Basic and acidic residues" evidence="1">
    <location>
        <begin position="132"/>
        <end position="144"/>
    </location>
</feature>
<dbReference type="AlphaFoldDB" id="A0A9X4RDF1"/>
<sequence length="144" mass="15390">MTNPAEPDDLEAQVAEIRRLAQQAQETVARVRGQANAANGAVAATVDARGRVDDLRLSPQALRMTADDLASAIADCIRGAQDQAAESARTATQAFADRSEIRGALAAMDEFAAEPAATAVPDRQEDDDYFDEFTRDPLGRSREG</sequence>
<reference evidence="2" key="1">
    <citation type="submission" date="2022-08" db="EMBL/GenBank/DDBJ databases">
        <title>Genome analysis of Corynebacteriales strain.</title>
        <authorList>
            <person name="Lee S.D."/>
        </authorList>
    </citation>
    <scope>NUCLEOTIDE SEQUENCE</scope>
    <source>
        <strain evidence="2">D3-21</strain>
    </source>
</reference>
<dbReference type="InterPro" id="IPR004401">
    <property type="entry name" value="YbaB/EbfC"/>
</dbReference>
<accession>A0A9X4RDF1</accession>
<keyword evidence="3" id="KW-1185">Reference proteome</keyword>
<dbReference type="Pfam" id="PF02575">
    <property type="entry name" value="YbaB_DNA_bd"/>
    <property type="match status" value="1"/>
</dbReference>
<dbReference type="GO" id="GO:0003677">
    <property type="term" value="F:DNA binding"/>
    <property type="evidence" value="ECO:0007669"/>
    <property type="project" value="InterPro"/>
</dbReference>
<evidence type="ECO:0000313" key="3">
    <source>
        <dbReference type="Proteomes" id="UP001152755"/>
    </source>
</evidence>
<dbReference type="EMBL" id="JANRHA010000004">
    <property type="protein sequence ID" value="MDG3014659.1"/>
    <property type="molecule type" value="Genomic_DNA"/>
</dbReference>
<dbReference type="Gene3D" id="3.30.1310.10">
    <property type="entry name" value="Nucleoid-associated protein YbaB-like domain"/>
    <property type="match status" value="1"/>
</dbReference>